<organism evidence="2">
    <name type="scientific">hydrothermal vent metagenome</name>
    <dbReference type="NCBI Taxonomy" id="652676"/>
    <lineage>
        <taxon>unclassified sequences</taxon>
        <taxon>metagenomes</taxon>
        <taxon>ecological metagenomes</taxon>
    </lineage>
</organism>
<dbReference type="InterPro" id="IPR008207">
    <property type="entry name" value="Sig_transdc_His_kin_Hpt_dom"/>
</dbReference>
<evidence type="ECO:0000313" key="2">
    <source>
        <dbReference type="EMBL" id="VAV96688.1"/>
    </source>
</evidence>
<dbReference type="GO" id="GO:0016301">
    <property type="term" value="F:kinase activity"/>
    <property type="evidence" value="ECO:0007669"/>
    <property type="project" value="UniProtKB-KW"/>
</dbReference>
<dbReference type="AlphaFoldDB" id="A0A3B0S8D5"/>
<keyword evidence="2" id="KW-0418">Kinase</keyword>
<dbReference type="GO" id="GO:0000160">
    <property type="term" value="P:phosphorelay signal transduction system"/>
    <property type="evidence" value="ECO:0007669"/>
    <property type="project" value="InterPro"/>
</dbReference>
<name>A0A3B0S8D5_9ZZZZ</name>
<dbReference type="Gene3D" id="1.20.120.160">
    <property type="entry name" value="HPT domain"/>
    <property type="match status" value="1"/>
</dbReference>
<proteinExistence type="predicted"/>
<feature type="domain" description="HPt" evidence="1">
    <location>
        <begin position="8"/>
        <end position="107"/>
    </location>
</feature>
<keyword evidence="2" id="KW-0808">Transferase</keyword>
<evidence type="ECO:0000259" key="1">
    <source>
        <dbReference type="PROSITE" id="PS50894"/>
    </source>
</evidence>
<dbReference type="Pfam" id="PF01627">
    <property type="entry name" value="Hpt"/>
    <property type="match status" value="1"/>
</dbReference>
<sequence>MINWDKVAELRDEIGAEDFGEVVEIFLEEVDEAIAELGQPGATGDLETQLHFLKGSALNLGFADFSSCCQVGETAAGNGQLDQIDLPEIVKCYEASKSEFLATLEANAAA</sequence>
<dbReference type="InterPro" id="IPR036641">
    <property type="entry name" value="HPT_dom_sf"/>
</dbReference>
<accession>A0A3B0S8D5</accession>
<reference evidence="2" key="1">
    <citation type="submission" date="2018-06" db="EMBL/GenBank/DDBJ databases">
        <authorList>
            <person name="Zhirakovskaya E."/>
        </authorList>
    </citation>
    <scope>NUCLEOTIDE SEQUENCE</scope>
</reference>
<protein>
    <submittedName>
        <fullName evidence="2">Chemotaxis protein histidine kinase and related kinases</fullName>
    </submittedName>
</protein>
<dbReference type="PROSITE" id="PS50894">
    <property type="entry name" value="HPT"/>
    <property type="match status" value="1"/>
</dbReference>
<gene>
    <name evidence="2" type="ORF">MNBD_ALPHA07-2199</name>
</gene>
<dbReference type="EMBL" id="UOEG01000150">
    <property type="protein sequence ID" value="VAV96688.1"/>
    <property type="molecule type" value="Genomic_DNA"/>
</dbReference>
<dbReference type="SUPFAM" id="SSF47226">
    <property type="entry name" value="Histidine-containing phosphotransfer domain, HPT domain"/>
    <property type="match status" value="1"/>
</dbReference>